<dbReference type="InterPro" id="IPR001694">
    <property type="entry name" value="NADH_UbQ_OxRdtase_su1/FPO"/>
</dbReference>
<dbReference type="RefSeq" id="WP_085934687.1">
    <property type="nucleotide sequence ID" value="NZ_FUWJ01000002.1"/>
</dbReference>
<dbReference type="STRING" id="225324.SAMN02745126_03058"/>
<dbReference type="GO" id="GO:0005886">
    <property type="term" value="C:plasma membrane"/>
    <property type="evidence" value="ECO:0007669"/>
    <property type="project" value="TreeGrafter"/>
</dbReference>
<feature type="transmembrane region" description="Helical" evidence="5">
    <location>
        <begin position="170"/>
        <end position="194"/>
    </location>
</feature>
<dbReference type="EMBL" id="FUWJ01000002">
    <property type="protein sequence ID" value="SJZ95957.1"/>
    <property type="molecule type" value="Genomic_DNA"/>
</dbReference>
<evidence type="ECO:0000256" key="2">
    <source>
        <dbReference type="ARBA" id="ARBA00022692"/>
    </source>
</evidence>
<dbReference type="GO" id="GO:0016829">
    <property type="term" value="F:lyase activity"/>
    <property type="evidence" value="ECO:0007669"/>
    <property type="project" value="UniProtKB-KW"/>
</dbReference>
<feature type="transmembrane region" description="Helical" evidence="5">
    <location>
        <begin position="6"/>
        <end position="30"/>
    </location>
</feature>
<feature type="transmembrane region" description="Helical" evidence="5">
    <location>
        <begin position="234"/>
        <end position="254"/>
    </location>
</feature>
<comment type="subcellular location">
    <subcellularLocation>
        <location evidence="1">Membrane</location>
        <topology evidence="1">Multi-pass membrane protein</topology>
    </subcellularLocation>
</comment>
<feature type="transmembrane region" description="Helical" evidence="5">
    <location>
        <begin position="260"/>
        <end position="284"/>
    </location>
</feature>
<name>A0A1T4PX99_9HYPH</name>
<gene>
    <name evidence="6" type="ORF">SAMN02745126_03058</name>
</gene>
<sequence>MTGDFLIQLLAQGTQMFMVLLIAPLTVGVVRRVKAILMRRQGAPLLQGYRDLSKLLHKESVIADSASWLFRSAPSLIFALTWVAAALVPSFASGLMFNWAADVVALVALLGAARALLALAGMDVGTSFGGIGSSREMMIATLAEPAMMLIVLTLAIAAGTTRLPGVADFFIGQPIAVRVSLALSLIALIIVALAENARIPVDNPTTHLELTMVHEAMILEYSGRHLALIEAASYLKLVLYLSLLICLFAPFGMAPATASFGGWAIGLVAWVAKLLGGAALLGVWEVSIAKMRVFRLPDYLGVAFVFGFLAILLAFLSRGVGQ</sequence>
<dbReference type="AlphaFoldDB" id="A0A1T4PX99"/>
<evidence type="ECO:0000313" key="7">
    <source>
        <dbReference type="Proteomes" id="UP000190092"/>
    </source>
</evidence>
<evidence type="ECO:0000313" key="6">
    <source>
        <dbReference type="EMBL" id="SJZ95957.1"/>
    </source>
</evidence>
<dbReference type="Proteomes" id="UP000190092">
    <property type="component" value="Unassembled WGS sequence"/>
</dbReference>
<keyword evidence="3 5" id="KW-1133">Transmembrane helix</keyword>
<keyword evidence="4 5" id="KW-0472">Membrane</keyword>
<protein>
    <submittedName>
        <fullName evidence="6">Formate hydrogenlyase subunit 4</fullName>
    </submittedName>
</protein>
<feature type="transmembrane region" description="Helical" evidence="5">
    <location>
        <begin position="296"/>
        <end position="316"/>
    </location>
</feature>
<evidence type="ECO:0000256" key="3">
    <source>
        <dbReference type="ARBA" id="ARBA00022989"/>
    </source>
</evidence>
<dbReference type="OrthoDB" id="9778499at2"/>
<keyword evidence="6" id="KW-0456">Lyase</keyword>
<dbReference type="Pfam" id="PF00146">
    <property type="entry name" value="NADHdh"/>
    <property type="match status" value="1"/>
</dbReference>
<evidence type="ECO:0000256" key="1">
    <source>
        <dbReference type="ARBA" id="ARBA00004141"/>
    </source>
</evidence>
<organism evidence="6 7">
    <name type="scientific">Enhydrobacter aerosaccus</name>
    <dbReference type="NCBI Taxonomy" id="225324"/>
    <lineage>
        <taxon>Bacteria</taxon>
        <taxon>Pseudomonadati</taxon>
        <taxon>Pseudomonadota</taxon>
        <taxon>Alphaproteobacteria</taxon>
        <taxon>Hyphomicrobiales</taxon>
        <taxon>Enhydrobacter</taxon>
    </lineage>
</organism>
<feature type="transmembrane region" description="Helical" evidence="5">
    <location>
        <begin position="137"/>
        <end position="158"/>
    </location>
</feature>
<proteinExistence type="predicted"/>
<evidence type="ECO:0000256" key="4">
    <source>
        <dbReference type="ARBA" id="ARBA00023136"/>
    </source>
</evidence>
<feature type="transmembrane region" description="Helical" evidence="5">
    <location>
        <begin position="103"/>
        <end position="125"/>
    </location>
</feature>
<dbReference type="PANTHER" id="PTHR43359:SF1">
    <property type="entry name" value="FORMATE HYDROGENLYASE SUBUNIT 4-RELATED"/>
    <property type="match status" value="1"/>
</dbReference>
<accession>A0A1T4PX99</accession>
<evidence type="ECO:0000256" key="5">
    <source>
        <dbReference type="SAM" id="Phobius"/>
    </source>
</evidence>
<keyword evidence="2 5" id="KW-0812">Transmembrane</keyword>
<feature type="transmembrane region" description="Helical" evidence="5">
    <location>
        <begin position="76"/>
        <end position="97"/>
    </location>
</feature>
<keyword evidence="7" id="KW-1185">Reference proteome</keyword>
<dbReference type="PANTHER" id="PTHR43359">
    <property type="entry name" value="FORMATE HYDROGENLYASE SUBUNIT 4"/>
    <property type="match status" value="1"/>
</dbReference>
<reference evidence="7" key="1">
    <citation type="submission" date="2017-02" db="EMBL/GenBank/DDBJ databases">
        <authorList>
            <person name="Varghese N."/>
            <person name="Submissions S."/>
        </authorList>
    </citation>
    <scope>NUCLEOTIDE SEQUENCE [LARGE SCALE GENOMIC DNA]</scope>
    <source>
        <strain evidence="7">ATCC 27094</strain>
    </source>
</reference>
<dbReference type="InterPro" id="IPR052561">
    <property type="entry name" value="ComplexI_Subunit1"/>
</dbReference>